<evidence type="ECO:0000313" key="6">
    <source>
        <dbReference type="EMBL" id="MFD0689871.1"/>
    </source>
</evidence>
<dbReference type="SMART" id="SM00382">
    <property type="entry name" value="AAA"/>
    <property type="match status" value="1"/>
</dbReference>
<dbReference type="RefSeq" id="WP_165502830.1">
    <property type="nucleotide sequence ID" value="NZ_CAACUY010000031.1"/>
</dbReference>
<organism evidence="6 7">
    <name type="scientific">Actinomadura fibrosa</name>
    <dbReference type="NCBI Taxonomy" id="111802"/>
    <lineage>
        <taxon>Bacteria</taxon>
        <taxon>Bacillati</taxon>
        <taxon>Actinomycetota</taxon>
        <taxon>Actinomycetes</taxon>
        <taxon>Streptosporangiales</taxon>
        <taxon>Thermomonosporaceae</taxon>
        <taxon>Actinomadura</taxon>
    </lineage>
</organism>
<evidence type="ECO:0000256" key="2">
    <source>
        <dbReference type="ARBA" id="ARBA00022741"/>
    </source>
</evidence>
<dbReference type="Gene3D" id="3.40.50.300">
    <property type="entry name" value="P-loop containing nucleotide triphosphate hydrolases"/>
    <property type="match status" value="1"/>
</dbReference>
<dbReference type="Pfam" id="PF00004">
    <property type="entry name" value="AAA"/>
    <property type="match status" value="1"/>
</dbReference>
<dbReference type="Proteomes" id="UP001597063">
    <property type="component" value="Unassembled WGS sequence"/>
</dbReference>
<evidence type="ECO:0000313" key="7">
    <source>
        <dbReference type="Proteomes" id="UP001597063"/>
    </source>
</evidence>
<dbReference type="Pfam" id="PF22977">
    <property type="entry name" value="WHD"/>
    <property type="match status" value="1"/>
</dbReference>
<feature type="region of interest" description="Disordered" evidence="4">
    <location>
        <begin position="300"/>
        <end position="324"/>
    </location>
</feature>
<dbReference type="InterPro" id="IPR003959">
    <property type="entry name" value="ATPase_AAA_core"/>
</dbReference>
<evidence type="ECO:0000256" key="3">
    <source>
        <dbReference type="ARBA" id="ARBA00022840"/>
    </source>
</evidence>
<feature type="compositionally biased region" description="Low complexity" evidence="4">
    <location>
        <begin position="300"/>
        <end position="309"/>
    </location>
</feature>
<proteinExistence type="inferred from homology"/>
<reference evidence="7" key="1">
    <citation type="journal article" date="2019" name="Int. J. Syst. Evol. Microbiol.">
        <title>The Global Catalogue of Microorganisms (GCM) 10K type strain sequencing project: providing services to taxonomists for standard genome sequencing and annotation.</title>
        <authorList>
            <consortium name="The Broad Institute Genomics Platform"/>
            <consortium name="The Broad Institute Genome Sequencing Center for Infectious Disease"/>
            <person name="Wu L."/>
            <person name="Ma J."/>
        </authorList>
    </citation>
    <scope>NUCLEOTIDE SEQUENCE [LARGE SCALE GENOMIC DNA]</scope>
    <source>
        <strain evidence="7">JCM 9371</strain>
    </source>
</reference>
<dbReference type="CDD" id="cd19481">
    <property type="entry name" value="RecA-like_protease"/>
    <property type="match status" value="1"/>
</dbReference>
<dbReference type="InterPro" id="IPR050221">
    <property type="entry name" value="26S_Proteasome_ATPase"/>
</dbReference>
<dbReference type="InterPro" id="IPR003593">
    <property type="entry name" value="AAA+_ATPase"/>
</dbReference>
<keyword evidence="3" id="KW-0067">ATP-binding</keyword>
<evidence type="ECO:0000259" key="5">
    <source>
        <dbReference type="SMART" id="SM00382"/>
    </source>
</evidence>
<accession>A0ABW2XTN2</accession>
<dbReference type="InterPro" id="IPR054472">
    <property type="entry name" value="WHD"/>
</dbReference>
<keyword evidence="7" id="KW-1185">Reference proteome</keyword>
<comment type="caution">
    <text evidence="6">The sequence shown here is derived from an EMBL/GenBank/DDBJ whole genome shotgun (WGS) entry which is preliminary data.</text>
</comment>
<dbReference type="InterPro" id="IPR027417">
    <property type="entry name" value="P-loop_NTPase"/>
</dbReference>
<evidence type="ECO:0000256" key="4">
    <source>
        <dbReference type="SAM" id="MobiDB-lite"/>
    </source>
</evidence>
<dbReference type="SUPFAM" id="SSF52540">
    <property type="entry name" value="P-loop containing nucleoside triphosphate hydrolases"/>
    <property type="match status" value="2"/>
</dbReference>
<sequence length="607" mass="64688">MSDVSAAARPRECAVPAEPFRGQWLRDTYALTDAEMGVTALALEPEVTGRARPTVADALASVPGAERRHFQGDAPLISERIVALLGDGPLIARRMALDEQIADVLLGQNGLDRRLVPFCTLTSPPPSLWAEAPLPDERRAALLVAVQAAWGRRLRLHFDGPRGSGRRTTARALAGRLGVPLLTVDAPPGPDLMFHVLREASLHGALLYAPDDLADEVRGYPGVAVTAGAGPLPGPPGDTVEVSFARPCYEVRHRVWTVRLAAAGMDAAPAAELAARFRFGPDRIGGAVAAAAATWAVERAMRPPQSGQPDPDDPTGPDGTAGPGRAELFAAARAQTGHELAALARRIEPLNGWDDLVLPADGLGQLRELCAQVTGRRTVWRDWGFADKASRGRGVTALFTGPPGTGKTMAAEVVAGELGLDLYTIDLSSVVSKYIGETEKNLEKVLAAAGDADAVLLFDEADALFGRRGEVRDARDRYANVETSYLLQRLEQYDGIALLATNLRRHLDPAFTRRLGFVVDFPLPGEAERRLIWERSLPARAPRGDDLDLSALAGEFPLTGGEIRNVVLRAAFAAAAAGQPIGQGDVLEAIRREHRKTGRVTPAAGEA</sequence>
<dbReference type="EMBL" id="JBHTGP010000018">
    <property type="protein sequence ID" value="MFD0689871.1"/>
    <property type="molecule type" value="Genomic_DNA"/>
</dbReference>
<comment type="similarity">
    <text evidence="1">Belongs to the AAA ATPase family.</text>
</comment>
<protein>
    <submittedName>
        <fullName evidence="6">AAA family ATPase</fullName>
    </submittedName>
</protein>
<evidence type="ECO:0000256" key="1">
    <source>
        <dbReference type="ARBA" id="ARBA00006914"/>
    </source>
</evidence>
<feature type="domain" description="AAA+ ATPase" evidence="5">
    <location>
        <begin position="393"/>
        <end position="525"/>
    </location>
</feature>
<gene>
    <name evidence="6" type="ORF">ACFQZM_35650</name>
</gene>
<keyword evidence="2" id="KW-0547">Nucleotide-binding</keyword>
<dbReference type="PANTHER" id="PTHR23073">
    <property type="entry name" value="26S PROTEASOME REGULATORY SUBUNIT"/>
    <property type="match status" value="1"/>
</dbReference>
<name>A0ABW2XTN2_9ACTN</name>